<accession>A0A242K579</accession>
<reference evidence="1" key="1">
    <citation type="submission" date="2017-05" db="EMBL/GenBank/DDBJ databases">
        <title>The Genome Sequence of Enterococcus sp. 9E7_DIV0242.</title>
        <authorList>
            <consortium name="The Broad Institute Genomics Platform"/>
            <consortium name="The Broad Institute Genomic Center for Infectious Diseases"/>
            <person name="Earl A."/>
            <person name="Manson A."/>
            <person name="Schwartman J."/>
            <person name="Gilmore M."/>
            <person name="Abouelleil A."/>
            <person name="Cao P."/>
            <person name="Chapman S."/>
            <person name="Cusick C."/>
            <person name="Shea T."/>
            <person name="Young S."/>
            <person name="Neafsey D."/>
            <person name="Nusbaum C."/>
            <person name="Birren B."/>
        </authorList>
    </citation>
    <scope>NUCLEOTIDE SEQUENCE [LARGE SCALE GENOMIC DNA]</scope>
    <source>
        <strain evidence="1">9E7_DIV0242</strain>
    </source>
</reference>
<dbReference type="AlphaFoldDB" id="A0A242K579"/>
<evidence type="ECO:0000313" key="1">
    <source>
        <dbReference type="EMBL" id="OTP14690.1"/>
    </source>
</evidence>
<protein>
    <submittedName>
        <fullName evidence="1">Uncharacterized protein</fullName>
    </submittedName>
</protein>
<name>A0A242K579_9ENTE</name>
<comment type="caution">
    <text evidence="1">The sequence shown here is derived from an EMBL/GenBank/DDBJ whole genome shotgun (WGS) entry which is preliminary data.</text>
</comment>
<dbReference type="EMBL" id="NGMM01000004">
    <property type="protein sequence ID" value="OTP14690.1"/>
    <property type="molecule type" value="Genomic_DNA"/>
</dbReference>
<proteinExistence type="predicted"/>
<sequence>MQNISETVSYTHLDVYKRQVIAATDDNCDLQYLLEENQLGFWSNTRDSEKFKINIEKLLDPKVRKENSSYSYSFLKENYDVRIASEIILNHFNME</sequence>
<organism evidence="1">
    <name type="scientific">Candidatus Enterococcus clewellii</name>
    <dbReference type="NCBI Taxonomy" id="1834193"/>
    <lineage>
        <taxon>Bacteria</taxon>
        <taxon>Bacillati</taxon>
        <taxon>Bacillota</taxon>
        <taxon>Bacilli</taxon>
        <taxon>Lactobacillales</taxon>
        <taxon>Enterococcaceae</taxon>
        <taxon>Enterococcus</taxon>
    </lineage>
</organism>
<gene>
    <name evidence="1" type="ORF">A5888_002791</name>
</gene>